<sequence length="109" mass="12876">MKYAELLAKNLEIPALQEERAAFERTNTPLLEAEEKIVEGKRLSYLLTSYKKTPAQEEELKNNYETALDTYLKNQNDYYIKLAEFDNKIYSIDQQLRKQSDDKADIDEY</sequence>
<accession>A0AA94ESZ6</accession>
<comment type="caution">
    <text evidence="1">The sequence shown here is derived from an EMBL/GenBank/DDBJ whole genome shotgun (WGS) entry which is preliminary data.</text>
</comment>
<protein>
    <submittedName>
        <fullName evidence="1">Uncharacterized protein</fullName>
    </submittedName>
</protein>
<gene>
    <name evidence="1" type="ORF">A9HBioS_0782</name>
</gene>
<proteinExistence type="predicted"/>
<dbReference type="RefSeq" id="WP_127647872.1">
    <property type="nucleotide sequence ID" value="NZ_MKWS01000002.1"/>
</dbReference>
<dbReference type="Proteomes" id="UP000288002">
    <property type="component" value="Unassembled WGS sequence"/>
</dbReference>
<evidence type="ECO:0000313" key="2">
    <source>
        <dbReference type="Proteomes" id="UP000288002"/>
    </source>
</evidence>
<dbReference type="AlphaFoldDB" id="A0AA94ESZ6"/>
<evidence type="ECO:0000313" key="1">
    <source>
        <dbReference type="EMBL" id="RVD79137.1"/>
    </source>
</evidence>
<dbReference type="EMBL" id="MKWS01000002">
    <property type="protein sequence ID" value="RVD79137.1"/>
    <property type="molecule type" value="Genomic_DNA"/>
</dbReference>
<organism evidence="1 2">
    <name type="scientific">Pseudomonas koreensis</name>
    <dbReference type="NCBI Taxonomy" id="198620"/>
    <lineage>
        <taxon>Bacteria</taxon>
        <taxon>Pseudomonadati</taxon>
        <taxon>Pseudomonadota</taxon>
        <taxon>Gammaproteobacteria</taxon>
        <taxon>Pseudomonadales</taxon>
        <taxon>Pseudomonadaceae</taxon>
        <taxon>Pseudomonas</taxon>
    </lineage>
</organism>
<name>A0AA94ESZ6_9PSED</name>
<reference evidence="1 2" key="1">
    <citation type="submission" date="2016-10" db="EMBL/GenBank/DDBJ databases">
        <title>Search of new enzymes for the oxidation of sulfur compounds.</title>
        <authorList>
            <person name="Novo A."/>
            <person name="Moreira I.S."/>
            <person name="Castro P.M."/>
        </authorList>
    </citation>
    <scope>NUCLEOTIDE SEQUENCE [LARGE SCALE GENOMIC DNA]</scope>
    <source>
        <strain evidence="1 2">A9</strain>
    </source>
</reference>